<dbReference type="Pfam" id="PF13359">
    <property type="entry name" value="DDE_Tnp_4"/>
    <property type="match status" value="1"/>
</dbReference>
<dbReference type="GO" id="GO:0005634">
    <property type="term" value="C:nucleus"/>
    <property type="evidence" value="ECO:0007669"/>
    <property type="project" value="UniProtKB-SubCell"/>
</dbReference>
<evidence type="ECO:0000256" key="3">
    <source>
        <dbReference type="ARBA" id="ARBA00006958"/>
    </source>
</evidence>
<evidence type="ECO:0000313" key="9">
    <source>
        <dbReference type="EnsemblMetazoa" id="G3729.1:cds"/>
    </source>
</evidence>
<evidence type="ECO:0000256" key="5">
    <source>
        <dbReference type="ARBA" id="ARBA00022723"/>
    </source>
</evidence>
<evidence type="ECO:0000256" key="7">
    <source>
        <dbReference type="ARBA" id="ARBA00023242"/>
    </source>
</evidence>
<dbReference type="InterPro" id="IPR045249">
    <property type="entry name" value="HARBI1-like"/>
</dbReference>
<evidence type="ECO:0000259" key="8">
    <source>
        <dbReference type="Pfam" id="PF13359"/>
    </source>
</evidence>
<keyword evidence="7" id="KW-0539">Nucleus</keyword>
<protein>
    <recommendedName>
        <fullName evidence="8">DDE Tnp4 domain-containing protein</fullName>
    </recommendedName>
</protein>
<dbReference type="Proteomes" id="UP000005408">
    <property type="component" value="Unassembled WGS sequence"/>
</dbReference>
<evidence type="ECO:0000256" key="6">
    <source>
        <dbReference type="ARBA" id="ARBA00022801"/>
    </source>
</evidence>
<dbReference type="GO" id="GO:0046872">
    <property type="term" value="F:metal ion binding"/>
    <property type="evidence" value="ECO:0007669"/>
    <property type="project" value="UniProtKB-KW"/>
</dbReference>
<dbReference type="PANTHER" id="PTHR22930">
    <property type="match status" value="1"/>
</dbReference>
<keyword evidence="5" id="KW-0479">Metal-binding</keyword>
<keyword evidence="10" id="KW-1185">Reference proteome</keyword>
<comment type="subcellular location">
    <subcellularLocation>
        <location evidence="2">Nucleus</location>
    </subcellularLocation>
</comment>
<name>A0A8W8MX59_MAGGI</name>
<keyword evidence="4" id="KW-0540">Nuclease</keyword>
<evidence type="ECO:0000256" key="2">
    <source>
        <dbReference type="ARBA" id="ARBA00004123"/>
    </source>
</evidence>
<dbReference type="GO" id="GO:0016787">
    <property type="term" value="F:hydrolase activity"/>
    <property type="evidence" value="ECO:0007669"/>
    <property type="project" value="UniProtKB-KW"/>
</dbReference>
<keyword evidence="6" id="KW-0378">Hydrolase</keyword>
<dbReference type="InterPro" id="IPR027806">
    <property type="entry name" value="HARBI1_dom"/>
</dbReference>
<evidence type="ECO:0000256" key="4">
    <source>
        <dbReference type="ARBA" id="ARBA00022722"/>
    </source>
</evidence>
<sequence length="218" mass="24578">MRNLIHFSKVLVTVRYLAKASFFSECGDLHGISRASVSRAVDAVTKSICHRLDNIHFPTDLPMLWPNGQDHDAFMFENSSLKANIEARTDGWLLGDSAYGLKKYMMTPKLNPSTPAEENYNETHSKTRVVVERALGVCKSRFRCLHKSGGMLLFSPGKCVQIITAVMKLHNMCLEMRLPQDPDVDVQIPDQVLLPPNPARVDQTGQAVRLRLIQRFDN</sequence>
<proteinExistence type="inferred from homology"/>
<evidence type="ECO:0000256" key="1">
    <source>
        <dbReference type="ARBA" id="ARBA00001968"/>
    </source>
</evidence>
<comment type="cofactor">
    <cofactor evidence="1">
        <name>a divalent metal cation</name>
        <dbReference type="ChEBI" id="CHEBI:60240"/>
    </cofactor>
</comment>
<dbReference type="PANTHER" id="PTHR22930:SF267">
    <property type="entry name" value="NUCLEASE HARBI1-RELATED"/>
    <property type="match status" value="1"/>
</dbReference>
<dbReference type="EnsemblMetazoa" id="G3729.1">
    <property type="protein sequence ID" value="G3729.1:cds"/>
    <property type="gene ID" value="G3729"/>
</dbReference>
<dbReference type="AlphaFoldDB" id="A0A8W8MX59"/>
<comment type="similarity">
    <text evidence="3">Belongs to the HARBI1 family.</text>
</comment>
<dbReference type="GO" id="GO:0004518">
    <property type="term" value="F:nuclease activity"/>
    <property type="evidence" value="ECO:0007669"/>
    <property type="project" value="UniProtKB-KW"/>
</dbReference>
<organism evidence="9 10">
    <name type="scientific">Magallana gigas</name>
    <name type="common">Pacific oyster</name>
    <name type="synonym">Crassostrea gigas</name>
    <dbReference type="NCBI Taxonomy" id="29159"/>
    <lineage>
        <taxon>Eukaryota</taxon>
        <taxon>Metazoa</taxon>
        <taxon>Spiralia</taxon>
        <taxon>Lophotrochozoa</taxon>
        <taxon>Mollusca</taxon>
        <taxon>Bivalvia</taxon>
        <taxon>Autobranchia</taxon>
        <taxon>Pteriomorphia</taxon>
        <taxon>Ostreida</taxon>
        <taxon>Ostreoidea</taxon>
        <taxon>Ostreidae</taxon>
        <taxon>Magallana</taxon>
    </lineage>
</organism>
<feature type="domain" description="DDE Tnp4" evidence="8">
    <location>
        <begin position="68"/>
        <end position="171"/>
    </location>
</feature>
<evidence type="ECO:0000313" key="10">
    <source>
        <dbReference type="Proteomes" id="UP000005408"/>
    </source>
</evidence>
<reference evidence="9" key="1">
    <citation type="submission" date="2022-08" db="UniProtKB">
        <authorList>
            <consortium name="EnsemblMetazoa"/>
        </authorList>
    </citation>
    <scope>IDENTIFICATION</scope>
    <source>
        <strain evidence="9">05x7-T-G4-1.051#20</strain>
    </source>
</reference>
<accession>A0A8W8MX59</accession>